<reference evidence="2 3" key="1">
    <citation type="journal article" date="2012" name="Genome Biol.">
        <title>Genome and low-iron response of an oceanic diatom adapted to chronic iron limitation.</title>
        <authorList>
            <person name="Lommer M."/>
            <person name="Specht M."/>
            <person name="Roy A.S."/>
            <person name="Kraemer L."/>
            <person name="Andreson R."/>
            <person name="Gutowska M.A."/>
            <person name="Wolf J."/>
            <person name="Bergner S.V."/>
            <person name="Schilhabel M.B."/>
            <person name="Klostermeier U.C."/>
            <person name="Beiko R.G."/>
            <person name="Rosenstiel P."/>
            <person name="Hippler M."/>
            <person name="Laroche J."/>
        </authorList>
    </citation>
    <scope>NUCLEOTIDE SEQUENCE [LARGE SCALE GENOMIC DNA]</scope>
    <source>
        <strain evidence="2 3">CCMP1005</strain>
    </source>
</reference>
<gene>
    <name evidence="2" type="ORF">THAOC_27401</name>
</gene>
<protein>
    <submittedName>
        <fullName evidence="2">Uncharacterized protein</fullName>
    </submittedName>
</protein>
<dbReference type="AlphaFoldDB" id="K0RLT0"/>
<feature type="compositionally biased region" description="Basic residues" evidence="1">
    <location>
        <begin position="30"/>
        <end position="43"/>
    </location>
</feature>
<dbReference type="EMBL" id="AGNL01038245">
    <property type="protein sequence ID" value="EJK53214.1"/>
    <property type="molecule type" value="Genomic_DNA"/>
</dbReference>
<organism evidence="2 3">
    <name type="scientific">Thalassiosira oceanica</name>
    <name type="common">Marine diatom</name>
    <dbReference type="NCBI Taxonomy" id="159749"/>
    <lineage>
        <taxon>Eukaryota</taxon>
        <taxon>Sar</taxon>
        <taxon>Stramenopiles</taxon>
        <taxon>Ochrophyta</taxon>
        <taxon>Bacillariophyta</taxon>
        <taxon>Coscinodiscophyceae</taxon>
        <taxon>Thalassiosirophycidae</taxon>
        <taxon>Thalassiosirales</taxon>
        <taxon>Thalassiosiraceae</taxon>
        <taxon>Thalassiosira</taxon>
    </lineage>
</organism>
<comment type="caution">
    <text evidence="2">The sequence shown here is derived from an EMBL/GenBank/DDBJ whole genome shotgun (WGS) entry which is preliminary data.</text>
</comment>
<feature type="compositionally biased region" description="Low complexity" evidence="1">
    <location>
        <begin position="18"/>
        <end position="29"/>
    </location>
</feature>
<name>K0RLT0_THAOC</name>
<sequence length="125" mass="13026">QSSDDTPPPDNRLDEDAPAATDASSTARTAPRHGGRIRGKTPHPRGIPVDLQGGAEARAVAARNAALPAVREAAVVFGTLPMTVLAVMRFVPERATLKDGGGQLCLATTRRRNRPGKGGKCNGHT</sequence>
<evidence type="ECO:0000313" key="2">
    <source>
        <dbReference type="EMBL" id="EJK53214.1"/>
    </source>
</evidence>
<accession>K0RLT0</accession>
<feature type="region of interest" description="Disordered" evidence="1">
    <location>
        <begin position="1"/>
        <end position="50"/>
    </location>
</feature>
<feature type="compositionally biased region" description="Pro residues" evidence="1">
    <location>
        <begin position="1"/>
        <end position="10"/>
    </location>
</feature>
<keyword evidence="3" id="KW-1185">Reference proteome</keyword>
<evidence type="ECO:0000256" key="1">
    <source>
        <dbReference type="SAM" id="MobiDB-lite"/>
    </source>
</evidence>
<proteinExistence type="predicted"/>
<feature type="non-terminal residue" evidence="2">
    <location>
        <position position="1"/>
    </location>
</feature>
<evidence type="ECO:0000313" key="3">
    <source>
        <dbReference type="Proteomes" id="UP000266841"/>
    </source>
</evidence>
<dbReference type="Proteomes" id="UP000266841">
    <property type="component" value="Unassembled WGS sequence"/>
</dbReference>